<evidence type="ECO:0000313" key="3">
    <source>
        <dbReference type="Proteomes" id="UP000283509"/>
    </source>
</evidence>
<feature type="compositionally biased region" description="Polar residues" evidence="1">
    <location>
        <begin position="713"/>
        <end position="722"/>
    </location>
</feature>
<name>A0A423TJK5_PENVA</name>
<gene>
    <name evidence="2" type="ORF">C7M84_004766</name>
</gene>
<feature type="region of interest" description="Disordered" evidence="1">
    <location>
        <begin position="694"/>
        <end position="722"/>
    </location>
</feature>
<evidence type="ECO:0000256" key="1">
    <source>
        <dbReference type="SAM" id="MobiDB-lite"/>
    </source>
</evidence>
<accession>A0A423TJK5</accession>
<dbReference type="OrthoDB" id="376826at2759"/>
<comment type="caution">
    <text evidence="2">The sequence shown here is derived from an EMBL/GenBank/DDBJ whole genome shotgun (WGS) entry which is preliminary data.</text>
</comment>
<sequence length="1084" mass="114353">MAPDCQDMGRDMTADHVTFGDGDNPAFLNRMLALPALNDACNLAFTAYATAKIVTTTRHLLLGALAGEPAAPPPTLTAALTTRATHTVDCVADTKGGRKAVDLAVCVADRLLDTGHALIDSYAPAEEGDLHETDERDGGLANKGTALANRVRRRLVRSANRMILNDLNADDMDVVSTVQRLVDLGRRSLLSWYLDVSSMSGGQLVKGSVSVTLSAGKAGLCTTQNLVVKGVGMTRAIVWGNVASIHGMVMGGAHSAVTRAVGGANNVQSLVVGGMNTTQSLVMTSVSITRRLVKGSVSATHHLAKGGVQTTHTLVKGTFDVSQSLVRGSVNTAQTLMKGGIYTAQKMVKGSVKTTQYVVVRGKDSAQSVVQGGVRLTQSLMVSGVGVTQKVIKRGLVTGQGVASEGWELAHRGLQASMGMVLATLSALSTLGTKSAGQMSAVVPASITNTAHALYGSLQSSLTPIHQALEYGRSAPGEMWSKVAELPESRIASRAQEWAADTLKAATTVIKQTAGGDVQKTIPASSSVPSQLSGPNGLVPHPDPLLECEKAFWNAIYITEPNHPVKLCKQEESQTLDFSLNSTGLLPASACASADRLPNPPALCTDLLSSLAPGLGLPQSPPMSPCEASADTALNAPTENESPRCPKYYLQPCADAVCDLHCGSPKGVDLVISLTSPVRRVDLEAICPVVMGTSESANEPVSPGDENDVSGASPASPTTVKVSMSSSSCVGITTSLTTPVRYVDMEAACCCTSGNAAEPYREVDISEVFSPDTREAEYVDVALKMENLIAGEWQGLRNLMGVSDSKKQNQCIPSKMTEKSCSPAALSGPQAFLYPDPCSASRIHARENEGKEYLLTNLVVAENFPVEARTNHFPSESLKDTPHAGARKDRPLEVFESLLPETARDIFQGNGFADSLPPTARESPFLTGTSVDTFPTVALTDSLPMVTLSDTPGSVSSGYGSEASYSPACWWARPPRWQDTNECAGAFGGDSGGDFMDPHERHHLLNTRRALGERLGDLGWSTTWSPAECPEVFNNRGSHNMRNSTAAEARATGHHLVVMLLGSSGNLANYDFALRLDSCENTHT</sequence>
<protein>
    <submittedName>
        <fullName evidence="2">Lipid storage droplet protein</fullName>
    </submittedName>
</protein>
<dbReference type="AlphaFoldDB" id="A0A423TJK5"/>
<reference evidence="2 3" key="1">
    <citation type="submission" date="2018-04" db="EMBL/GenBank/DDBJ databases">
        <authorList>
            <person name="Zhang X."/>
            <person name="Yuan J."/>
            <person name="Li F."/>
            <person name="Xiang J."/>
        </authorList>
    </citation>
    <scope>NUCLEOTIDE SEQUENCE [LARGE SCALE GENOMIC DNA]</scope>
    <source>
        <tissue evidence="2">Muscle</tissue>
    </source>
</reference>
<proteinExistence type="predicted"/>
<reference evidence="2 3" key="2">
    <citation type="submission" date="2019-01" db="EMBL/GenBank/DDBJ databases">
        <title>The decoding of complex shrimp genome reveals the adaptation for benthos swimmer, frequently molting mechanism and breeding impact on genome.</title>
        <authorList>
            <person name="Sun Y."/>
            <person name="Gao Y."/>
            <person name="Yu Y."/>
        </authorList>
    </citation>
    <scope>NUCLEOTIDE SEQUENCE [LARGE SCALE GENOMIC DNA]</scope>
    <source>
        <tissue evidence="2">Muscle</tissue>
    </source>
</reference>
<evidence type="ECO:0000313" key="2">
    <source>
        <dbReference type="EMBL" id="ROT76639.1"/>
    </source>
</evidence>
<dbReference type="EMBL" id="QCYY01001627">
    <property type="protein sequence ID" value="ROT76639.1"/>
    <property type="molecule type" value="Genomic_DNA"/>
</dbReference>
<organism evidence="2 3">
    <name type="scientific">Penaeus vannamei</name>
    <name type="common">Whiteleg shrimp</name>
    <name type="synonym">Litopenaeus vannamei</name>
    <dbReference type="NCBI Taxonomy" id="6689"/>
    <lineage>
        <taxon>Eukaryota</taxon>
        <taxon>Metazoa</taxon>
        <taxon>Ecdysozoa</taxon>
        <taxon>Arthropoda</taxon>
        <taxon>Crustacea</taxon>
        <taxon>Multicrustacea</taxon>
        <taxon>Malacostraca</taxon>
        <taxon>Eumalacostraca</taxon>
        <taxon>Eucarida</taxon>
        <taxon>Decapoda</taxon>
        <taxon>Dendrobranchiata</taxon>
        <taxon>Penaeoidea</taxon>
        <taxon>Penaeidae</taxon>
        <taxon>Penaeus</taxon>
    </lineage>
</organism>
<dbReference type="Proteomes" id="UP000283509">
    <property type="component" value="Unassembled WGS sequence"/>
</dbReference>
<keyword evidence="3" id="KW-1185">Reference proteome</keyword>